<protein>
    <recommendedName>
        <fullName evidence="2">UspA domain-containing protein</fullName>
    </recommendedName>
</protein>
<dbReference type="PRINTS" id="PR01438">
    <property type="entry name" value="UNVRSLSTRESS"/>
</dbReference>
<sequence length="278" mass="31067">MKKIIACLDGNSLDNSVCDYAIFISKSLNLEITFLHIIHMQAYAPNFLGLAAGSLIVNETSDIPYNINYKEPSKEELENANALLEKAKKYADSRGIISTTQAVHGDYLDTLLEYENVHSFVIPLEKDDEEIRDNVAVLLREVKAPILFINKAFTPIKTVLLAFDGHEASIRTLNFIQNSKIFGDDLNYHIININKSKEDSEKILSKAKTILKNKNAKYITLCSGEIAEEIIKYRRSNNIDIIATGAYTRGIISSFFFGSTSKEIVNNAIVPILCVGKL</sequence>
<dbReference type="Gene3D" id="3.40.50.12370">
    <property type="match status" value="1"/>
</dbReference>
<proteinExistence type="inferred from homology"/>
<dbReference type="Pfam" id="PF00582">
    <property type="entry name" value="Usp"/>
    <property type="match status" value="1"/>
</dbReference>
<accession>A0A2P8R3C1</accession>
<dbReference type="PANTHER" id="PTHR46268">
    <property type="entry name" value="STRESS RESPONSE PROTEIN NHAX"/>
    <property type="match status" value="1"/>
</dbReference>
<evidence type="ECO:0000313" key="4">
    <source>
        <dbReference type="Proteomes" id="UP000240535"/>
    </source>
</evidence>
<dbReference type="OrthoDB" id="5363018at2"/>
<dbReference type="AlphaFoldDB" id="A0A2P8R3C1"/>
<name>A0A2P8R3C1_9BACT</name>
<gene>
    <name evidence="3" type="ORF">CQ405_00105</name>
</gene>
<evidence type="ECO:0000259" key="2">
    <source>
        <dbReference type="Pfam" id="PF00582"/>
    </source>
</evidence>
<evidence type="ECO:0000256" key="1">
    <source>
        <dbReference type="ARBA" id="ARBA00008791"/>
    </source>
</evidence>
<comment type="caution">
    <text evidence="3">The sequence shown here is derived from an EMBL/GenBank/DDBJ whole genome shotgun (WGS) entry which is preliminary data.</text>
</comment>
<dbReference type="InterPro" id="IPR006016">
    <property type="entry name" value="UspA"/>
</dbReference>
<dbReference type="Proteomes" id="UP000240535">
    <property type="component" value="Unassembled WGS sequence"/>
</dbReference>
<dbReference type="EMBL" id="PDHH01000001">
    <property type="protein sequence ID" value="PSM52996.1"/>
    <property type="molecule type" value="Genomic_DNA"/>
</dbReference>
<dbReference type="InterPro" id="IPR006015">
    <property type="entry name" value="Universal_stress_UspA"/>
</dbReference>
<keyword evidence="4" id="KW-1185">Reference proteome</keyword>
<organism evidence="3 4">
    <name type="scientific">Campylobacter blaseri</name>
    <dbReference type="NCBI Taxonomy" id="2042961"/>
    <lineage>
        <taxon>Bacteria</taxon>
        <taxon>Pseudomonadati</taxon>
        <taxon>Campylobacterota</taxon>
        <taxon>Epsilonproteobacteria</taxon>
        <taxon>Campylobacterales</taxon>
        <taxon>Campylobacteraceae</taxon>
        <taxon>Campylobacter</taxon>
    </lineage>
</organism>
<comment type="similarity">
    <text evidence="1">Belongs to the universal stress protein A family.</text>
</comment>
<feature type="domain" description="UspA" evidence="2">
    <location>
        <begin position="208"/>
        <end position="275"/>
    </location>
</feature>
<evidence type="ECO:0000313" key="3">
    <source>
        <dbReference type="EMBL" id="PSM52996.1"/>
    </source>
</evidence>
<dbReference type="PANTHER" id="PTHR46268:SF6">
    <property type="entry name" value="UNIVERSAL STRESS PROTEIN UP12"/>
    <property type="match status" value="1"/>
</dbReference>
<dbReference type="SUPFAM" id="SSF52402">
    <property type="entry name" value="Adenine nucleotide alpha hydrolases-like"/>
    <property type="match status" value="2"/>
</dbReference>
<reference evidence="4" key="1">
    <citation type="submission" date="2017-10" db="EMBL/GenBank/DDBJ databases">
        <title>Campylobacter species from seals.</title>
        <authorList>
            <person name="Gilbert M.J."/>
            <person name="Zomer A.L."/>
            <person name="Timmerman A.J."/>
            <person name="Duim B."/>
            <person name="Wagenaar J.A."/>
        </authorList>
    </citation>
    <scope>NUCLEOTIDE SEQUENCE [LARGE SCALE GENOMIC DNA]</scope>
    <source>
        <strain evidence="4">17S00004-5</strain>
    </source>
</reference>
<dbReference type="RefSeq" id="WP_106869336.1">
    <property type="nucleotide sequence ID" value="NZ_CP053841.1"/>
</dbReference>
<dbReference type="CDD" id="cd00293">
    <property type="entry name" value="USP-like"/>
    <property type="match status" value="2"/>
</dbReference>